<gene>
    <name evidence="2" type="primary">UP3_OM</name>
</gene>
<protein>
    <submittedName>
        <fullName evidence="2">Uncharacterized protein</fullName>
    </submittedName>
</protein>
<dbReference type="AlphaFoldDB" id="A0A348G6C6"/>
<reference evidence="2" key="1">
    <citation type="journal article" date="2017" name="Toxins">
        <title>Combined Venom Gland Transcriptomic and Venom Peptidomic Analysis of the Predatory Ant Odontomachus monticola.</title>
        <authorList>
            <person name="Kazuma K."/>
            <person name="Masuko K."/>
            <person name="Konno K."/>
            <person name="Inagaki H."/>
        </authorList>
    </citation>
    <scope>NUCLEOTIDE SEQUENCE</scope>
    <source>
        <tissue evidence="2">Venom gland and sac</tissue>
    </source>
</reference>
<sequence>MKYLALFCIFLILVQYSTQVPKYEHCNSEVLPAGDRQRCVKVTCTSQDKYNIQECNCDKDAGLHLGDRHSEYPACCPRCTGSKRH</sequence>
<dbReference type="EMBL" id="FX986042">
    <property type="protein sequence ID" value="BBF97999.1"/>
    <property type="molecule type" value="mRNA"/>
</dbReference>
<organism evidence="2">
    <name type="scientific">Odontomachus monticola</name>
    <name type="common">Trap-jaw ant</name>
    <dbReference type="NCBI Taxonomy" id="613454"/>
    <lineage>
        <taxon>Eukaryota</taxon>
        <taxon>Metazoa</taxon>
        <taxon>Ecdysozoa</taxon>
        <taxon>Arthropoda</taxon>
        <taxon>Hexapoda</taxon>
        <taxon>Insecta</taxon>
        <taxon>Pterygota</taxon>
        <taxon>Neoptera</taxon>
        <taxon>Endopterygota</taxon>
        <taxon>Hymenoptera</taxon>
        <taxon>Apocrita</taxon>
        <taxon>Aculeata</taxon>
        <taxon>Formicoidea</taxon>
        <taxon>Formicidae</taxon>
        <taxon>Ponerinae</taxon>
        <taxon>Ponerini</taxon>
        <taxon>Odontomachus</taxon>
    </lineage>
</organism>
<evidence type="ECO:0000313" key="2">
    <source>
        <dbReference type="EMBL" id="BBF97999.1"/>
    </source>
</evidence>
<feature type="chain" id="PRO_5016608199" evidence="1">
    <location>
        <begin position="20"/>
        <end position="85"/>
    </location>
</feature>
<name>A0A348G6C6_ODOMO</name>
<proteinExistence type="evidence at transcript level"/>
<accession>A0A348G6C6</accession>
<evidence type="ECO:0000256" key="1">
    <source>
        <dbReference type="SAM" id="SignalP"/>
    </source>
</evidence>
<keyword evidence="1" id="KW-0732">Signal</keyword>
<reference evidence="2" key="2">
    <citation type="submission" date="2018-08" db="EMBL/GenBank/DDBJ databases">
        <authorList>
            <person name="Ferrada E.E."/>
            <person name="Latorre B.A."/>
        </authorList>
    </citation>
    <scope>NUCLEOTIDE SEQUENCE</scope>
    <source>
        <tissue evidence="2">Venom gland and sac</tissue>
    </source>
</reference>
<feature type="signal peptide" evidence="1">
    <location>
        <begin position="1"/>
        <end position="19"/>
    </location>
</feature>